<evidence type="ECO:0000256" key="10">
    <source>
        <dbReference type="SAM" id="MobiDB-lite"/>
    </source>
</evidence>
<name>A0A9P4ILC0_9PEZI</name>
<keyword evidence="13" id="KW-1185">Reference proteome</keyword>
<evidence type="ECO:0000256" key="1">
    <source>
        <dbReference type="ARBA" id="ARBA00012513"/>
    </source>
</evidence>
<feature type="binding site" evidence="9">
    <location>
        <position position="196"/>
    </location>
    <ligand>
        <name>ATP</name>
        <dbReference type="ChEBI" id="CHEBI:30616"/>
    </ligand>
</feature>
<evidence type="ECO:0000313" key="12">
    <source>
        <dbReference type="EMBL" id="KAF2100532.1"/>
    </source>
</evidence>
<dbReference type="GO" id="GO:0004674">
    <property type="term" value="F:protein serine/threonine kinase activity"/>
    <property type="evidence" value="ECO:0007669"/>
    <property type="project" value="UniProtKB-KW"/>
</dbReference>
<feature type="region of interest" description="Disordered" evidence="10">
    <location>
        <begin position="744"/>
        <end position="789"/>
    </location>
</feature>
<feature type="compositionally biased region" description="Basic and acidic residues" evidence="10">
    <location>
        <begin position="1058"/>
        <end position="1073"/>
    </location>
</feature>
<feature type="compositionally biased region" description="Low complexity" evidence="10">
    <location>
        <begin position="1020"/>
        <end position="1030"/>
    </location>
</feature>
<feature type="domain" description="Protein kinase" evidence="11">
    <location>
        <begin position="167"/>
        <end position="691"/>
    </location>
</feature>
<dbReference type="GO" id="GO:0007165">
    <property type="term" value="P:signal transduction"/>
    <property type="evidence" value="ECO:0007669"/>
    <property type="project" value="TreeGrafter"/>
</dbReference>
<dbReference type="SMART" id="SM00220">
    <property type="entry name" value="S_TKc"/>
    <property type="match status" value="1"/>
</dbReference>
<feature type="compositionally biased region" description="Acidic residues" evidence="10">
    <location>
        <begin position="1209"/>
        <end position="1233"/>
    </location>
</feature>
<dbReference type="Gene3D" id="3.30.200.20">
    <property type="entry name" value="Phosphorylase Kinase, domain 1"/>
    <property type="match status" value="1"/>
</dbReference>
<evidence type="ECO:0000259" key="11">
    <source>
        <dbReference type="PROSITE" id="PS50011"/>
    </source>
</evidence>
<feature type="compositionally biased region" description="Polar residues" evidence="10">
    <location>
        <begin position="90"/>
        <end position="107"/>
    </location>
</feature>
<dbReference type="PANTHER" id="PTHR43895">
    <property type="entry name" value="CALCIUM/CALMODULIN-DEPENDENT PROTEIN KINASE KINASE-RELATED"/>
    <property type="match status" value="1"/>
</dbReference>
<dbReference type="Pfam" id="PF00069">
    <property type="entry name" value="Pkinase"/>
    <property type="match status" value="2"/>
</dbReference>
<evidence type="ECO:0000256" key="3">
    <source>
        <dbReference type="ARBA" id="ARBA00022679"/>
    </source>
</evidence>
<dbReference type="Gene3D" id="1.10.510.10">
    <property type="entry name" value="Transferase(Phosphotransferase) domain 1"/>
    <property type="match status" value="1"/>
</dbReference>
<feature type="region of interest" description="Disordered" evidence="10">
    <location>
        <begin position="52"/>
        <end position="129"/>
    </location>
</feature>
<proteinExistence type="predicted"/>
<keyword evidence="5 12" id="KW-0418">Kinase</keyword>
<feature type="compositionally biased region" description="Low complexity" evidence="10">
    <location>
        <begin position="989"/>
        <end position="1005"/>
    </location>
</feature>
<dbReference type="OrthoDB" id="68483at2759"/>
<feature type="compositionally biased region" description="Basic residues" evidence="10">
    <location>
        <begin position="56"/>
        <end position="68"/>
    </location>
</feature>
<dbReference type="InterPro" id="IPR000719">
    <property type="entry name" value="Prot_kinase_dom"/>
</dbReference>
<feature type="compositionally biased region" description="Polar residues" evidence="10">
    <location>
        <begin position="1155"/>
        <end position="1166"/>
    </location>
</feature>
<feature type="compositionally biased region" description="Basic and acidic residues" evidence="10">
    <location>
        <begin position="931"/>
        <end position="966"/>
    </location>
</feature>
<dbReference type="EC" id="2.7.11.1" evidence="1"/>
<evidence type="ECO:0000256" key="7">
    <source>
        <dbReference type="ARBA" id="ARBA00047899"/>
    </source>
</evidence>
<keyword evidence="3" id="KW-0808">Transferase</keyword>
<keyword evidence="2" id="KW-0723">Serine/threonine-protein kinase</keyword>
<comment type="catalytic activity">
    <reaction evidence="8">
        <text>L-seryl-[protein] + ATP = O-phospho-L-seryl-[protein] + ADP + H(+)</text>
        <dbReference type="Rhea" id="RHEA:17989"/>
        <dbReference type="Rhea" id="RHEA-COMP:9863"/>
        <dbReference type="Rhea" id="RHEA-COMP:11604"/>
        <dbReference type="ChEBI" id="CHEBI:15378"/>
        <dbReference type="ChEBI" id="CHEBI:29999"/>
        <dbReference type="ChEBI" id="CHEBI:30616"/>
        <dbReference type="ChEBI" id="CHEBI:83421"/>
        <dbReference type="ChEBI" id="CHEBI:456216"/>
        <dbReference type="EC" id="2.7.11.1"/>
    </reaction>
</comment>
<feature type="compositionally biased region" description="Basic and acidic residues" evidence="10">
    <location>
        <begin position="1106"/>
        <end position="1117"/>
    </location>
</feature>
<protein>
    <recommendedName>
        <fullName evidence="1">non-specific serine/threonine protein kinase</fullName>
        <ecNumber evidence="1">2.7.11.1</ecNumber>
    </recommendedName>
</protein>
<feature type="region of interest" description="Disordered" evidence="10">
    <location>
        <begin position="982"/>
        <end position="1252"/>
    </location>
</feature>
<keyword evidence="4 9" id="KW-0547">Nucleotide-binding</keyword>
<dbReference type="Proteomes" id="UP000799772">
    <property type="component" value="Unassembled WGS sequence"/>
</dbReference>
<gene>
    <name evidence="12" type="ORF">NA57DRAFT_65036</name>
</gene>
<dbReference type="PROSITE" id="PS50011">
    <property type="entry name" value="PROTEIN_KINASE_DOM"/>
    <property type="match status" value="1"/>
</dbReference>
<organism evidence="12 13">
    <name type="scientific">Rhizodiscina lignyota</name>
    <dbReference type="NCBI Taxonomy" id="1504668"/>
    <lineage>
        <taxon>Eukaryota</taxon>
        <taxon>Fungi</taxon>
        <taxon>Dikarya</taxon>
        <taxon>Ascomycota</taxon>
        <taxon>Pezizomycotina</taxon>
        <taxon>Dothideomycetes</taxon>
        <taxon>Pleosporomycetidae</taxon>
        <taxon>Aulographales</taxon>
        <taxon>Rhizodiscinaceae</taxon>
        <taxon>Rhizodiscina</taxon>
    </lineage>
</organism>
<dbReference type="PROSITE" id="PS00107">
    <property type="entry name" value="PROTEIN_KINASE_ATP"/>
    <property type="match status" value="1"/>
</dbReference>
<accession>A0A9P4ILC0</accession>
<evidence type="ECO:0000256" key="2">
    <source>
        <dbReference type="ARBA" id="ARBA00022527"/>
    </source>
</evidence>
<dbReference type="GO" id="GO:0005524">
    <property type="term" value="F:ATP binding"/>
    <property type="evidence" value="ECO:0007669"/>
    <property type="project" value="UniProtKB-UniRule"/>
</dbReference>
<comment type="catalytic activity">
    <reaction evidence="7">
        <text>L-threonyl-[protein] + ATP = O-phospho-L-threonyl-[protein] + ADP + H(+)</text>
        <dbReference type="Rhea" id="RHEA:46608"/>
        <dbReference type="Rhea" id="RHEA-COMP:11060"/>
        <dbReference type="Rhea" id="RHEA-COMP:11605"/>
        <dbReference type="ChEBI" id="CHEBI:15378"/>
        <dbReference type="ChEBI" id="CHEBI:30013"/>
        <dbReference type="ChEBI" id="CHEBI:30616"/>
        <dbReference type="ChEBI" id="CHEBI:61977"/>
        <dbReference type="ChEBI" id="CHEBI:456216"/>
        <dbReference type="EC" id="2.7.11.1"/>
    </reaction>
</comment>
<feature type="region of interest" description="Disordered" evidence="10">
    <location>
        <begin position="804"/>
        <end position="879"/>
    </location>
</feature>
<feature type="region of interest" description="Disordered" evidence="10">
    <location>
        <begin position="1"/>
        <end position="31"/>
    </location>
</feature>
<evidence type="ECO:0000256" key="9">
    <source>
        <dbReference type="PROSITE-ProRule" id="PRU10141"/>
    </source>
</evidence>
<keyword evidence="6 9" id="KW-0067">ATP-binding</keyword>
<comment type="caution">
    <text evidence="12">The sequence shown here is derived from an EMBL/GenBank/DDBJ whole genome shotgun (WGS) entry which is preliminary data.</text>
</comment>
<dbReference type="PANTHER" id="PTHR43895:SF152">
    <property type="entry name" value="SERINE_THREONINE-PROTEIN KINASE TOS3"/>
    <property type="match status" value="1"/>
</dbReference>
<dbReference type="SUPFAM" id="SSF56112">
    <property type="entry name" value="Protein kinase-like (PK-like)"/>
    <property type="match status" value="1"/>
</dbReference>
<evidence type="ECO:0000256" key="4">
    <source>
        <dbReference type="ARBA" id="ARBA00022741"/>
    </source>
</evidence>
<feature type="compositionally biased region" description="Low complexity" evidence="10">
    <location>
        <begin position="750"/>
        <end position="781"/>
    </location>
</feature>
<evidence type="ECO:0000256" key="6">
    <source>
        <dbReference type="ARBA" id="ARBA00022840"/>
    </source>
</evidence>
<dbReference type="EMBL" id="ML978124">
    <property type="protein sequence ID" value="KAF2100532.1"/>
    <property type="molecule type" value="Genomic_DNA"/>
</dbReference>
<feature type="compositionally biased region" description="Gly residues" evidence="10">
    <location>
        <begin position="912"/>
        <end position="922"/>
    </location>
</feature>
<feature type="region of interest" description="Disordered" evidence="10">
    <location>
        <begin position="1265"/>
        <end position="1303"/>
    </location>
</feature>
<evidence type="ECO:0000256" key="5">
    <source>
        <dbReference type="ARBA" id="ARBA00022777"/>
    </source>
</evidence>
<dbReference type="GO" id="GO:0042149">
    <property type="term" value="P:cellular response to glucose starvation"/>
    <property type="evidence" value="ECO:0007669"/>
    <property type="project" value="UniProtKB-ARBA"/>
</dbReference>
<dbReference type="InterPro" id="IPR017441">
    <property type="entry name" value="Protein_kinase_ATP_BS"/>
</dbReference>
<dbReference type="FunFam" id="3.30.200.20:FF:000206">
    <property type="entry name" value="Serine/threonine-protein kinase Ssp1"/>
    <property type="match status" value="1"/>
</dbReference>
<dbReference type="InterPro" id="IPR011009">
    <property type="entry name" value="Kinase-like_dom_sf"/>
</dbReference>
<reference evidence="12" key="1">
    <citation type="journal article" date="2020" name="Stud. Mycol.">
        <title>101 Dothideomycetes genomes: a test case for predicting lifestyles and emergence of pathogens.</title>
        <authorList>
            <person name="Haridas S."/>
            <person name="Albert R."/>
            <person name="Binder M."/>
            <person name="Bloem J."/>
            <person name="Labutti K."/>
            <person name="Salamov A."/>
            <person name="Andreopoulos B."/>
            <person name="Baker S."/>
            <person name="Barry K."/>
            <person name="Bills G."/>
            <person name="Bluhm B."/>
            <person name="Cannon C."/>
            <person name="Castanera R."/>
            <person name="Culley D."/>
            <person name="Daum C."/>
            <person name="Ezra D."/>
            <person name="Gonzalez J."/>
            <person name="Henrissat B."/>
            <person name="Kuo A."/>
            <person name="Liang C."/>
            <person name="Lipzen A."/>
            <person name="Lutzoni F."/>
            <person name="Magnuson J."/>
            <person name="Mondo S."/>
            <person name="Nolan M."/>
            <person name="Ohm R."/>
            <person name="Pangilinan J."/>
            <person name="Park H.-J."/>
            <person name="Ramirez L."/>
            <person name="Alfaro M."/>
            <person name="Sun H."/>
            <person name="Tritt A."/>
            <person name="Yoshinaga Y."/>
            <person name="Zwiers L.-H."/>
            <person name="Turgeon B."/>
            <person name="Goodwin S."/>
            <person name="Spatafora J."/>
            <person name="Crous P."/>
            <person name="Grigoriev I."/>
        </authorList>
    </citation>
    <scope>NUCLEOTIDE SEQUENCE</scope>
    <source>
        <strain evidence="12">CBS 133067</strain>
    </source>
</reference>
<dbReference type="GO" id="GO:0001558">
    <property type="term" value="P:regulation of cell growth"/>
    <property type="evidence" value="ECO:0007669"/>
    <property type="project" value="UniProtKB-ARBA"/>
</dbReference>
<feature type="region of interest" description="Disordered" evidence="10">
    <location>
        <begin position="895"/>
        <end position="970"/>
    </location>
</feature>
<feature type="compositionally biased region" description="Low complexity" evidence="10">
    <location>
        <begin position="862"/>
        <end position="872"/>
    </location>
</feature>
<feature type="compositionally biased region" description="Low complexity" evidence="10">
    <location>
        <begin position="7"/>
        <end position="22"/>
    </location>
</feature>
<dbReference type="FunFam" id="1.10.510.10:FF:000614">
    <property type="entry name" value="Serine/threonine protein kinase, putative"/>
    <property type="match status" value="1"/>
</dbReference>
<feature type="compositionally biased region" description="Polar residues" evidence="10">
    <location>
        <begin position="1186"/>
        <end position="1201"/>
    </location>
</feature>
<evidence type="ECO:0000313" key="13">
    <source>
        <dbReference type="Proteomes" id="UP000799772"/>
    </source>
</evidence>
<feature type="compositionally biased region" description="Basic and acidic residues" evidence="10">
    <location>
        <begin position="837"/>
        <end position="851"/>
    </location>
</feature>
<sequence>MPHHTLSSASTASTASNASNATIRPSDHGSRYTEIVTLQRPFPMYPDQSYAALHTQQHRPRHPPHTLRTRSSNPSPYLSYVDGSAGQPDNAASTPSGSRTAGNSPSGSPGLFTPVGSPSRPRSVVDDSAGSYSSPFLHYTQRHVPKETHVADIDVDPISGRKIINQYEIVDELGRGVHGKVKLGRILPGGAYVAIKIVERYSKKRKRLGKSTSHADKIKREIAILKKARHPNIVSLLEVIDDPDRKKVYIVLEFVELGEVSWRTAAKPEIALIEYRRHLREMNGIPETEATAAEEQSILDEARQKREKARRRELRRELRGLMTSPTSESWSFEHFGEESDMDDTNFDALSHISSTTSGSHRSIVHLNGSIDPMQVPPPEPVPTTPEDIQTTDFATITGLTDATEMMKEQLDPFPCVDDLETVTATGLEGTMYGAYDDLARGRTPSIAESMGSRILDDPRHTHVPENFNHVPLLTINQARDFFRDTVLGLEYLHYQGVIHRDIKPANLLQTRDRRVKISDFGVSYLGRERGASANADESESEAADLDEAIELAKTVGTPAFYAPELCQTDSDEPTPPVTQQIDVWALGVTLYCLIYGRVPFYDHNPFALMAKIAEDRVHIPRLRLKAVENGSASRPNSRGRMFSPHGREKRGPFDLEYEDVDDDLFDLLKRLFIKDPRKRINLTEVKHHPWVLTGIRNPYVWLQETDPGRESATKIEVSQKDVADAVVELTWVERTVSTLRKVGNSLGLGRSSSTRARAKSSATDPNASNLSSTASSSSTISQDGRRVSVKPDDSIFSALRASREVEHPLAQSETASPELREGNHYFPSFHKAPGQSEHLDYESGRRGDISRSSRPVLSERANSTNSGSTSSGKTLRQKDITKSLGLGNLGMGNMTFPALPSTPKTLDSPGGSSLGGIFGGTGKRLMKSFGRSRDRGTADREGGGRDASVDRRSIDRLTDTSDDPHAEPSLAFSNTIASGLLKQPDLPQSRSSSANPSPISSRAASVTSPDVPYHRQKGVSRQSSISSVSSARLRPVTASKDPPESLAYHLPSSSSAEEFDRAREESFRRRMVEEQQQQDRPPSSSQNRARSFLGQGACPPSPDDEIFYRRQREEAAARPRSATYDSQTVQHPVHFPPLPPNRLVTSSSSEDHFTSGLSQSTSNPSIPSLILDFASGKKESSMDPPSDSSTIYPQPNSQQPHNESHHEDDDGYAGDGDGDAAVESGDDDSDDSFIEMTRPKGRERVAGVSRSESVNVGEIGRHRARKATGIAKAGRSESNGTMKKIRSRSLSGEEEILKTAHSN</sequence>
<evidence type="ECO:0000256" key="8">
    <source>
        <dbReference type="ARBA" id="ARBA00048679"/>
    </source>
</evidence>